<accession>A4C649</accession>
<dbReference type="SUPFAM" id="SSF53756">
    <property type="entry name" value="UDP-Glycosyltransferase/glycogen phosphorylase"/>
    <property type="match status" value="1"/>
</dbReference>
<dbReference type="AlphaFoldDB" id="A4C649"/>
<dbReference type="PANTHER" id="PTHR45947:SF3">
    <property type="entry name" value="SULFOQUINOVOSYL TRANSFERASE SQD2"/>
    <property type="match status" value="1"/>
</dbReference>
<dbReference type="OrthoDB" id="9815351at2"/>
<dbReference type="EMBL" id="AAOH01000002">
    <property type="protein sequence ID" value="EAR29453.1"/>
    <property type="molecule type" value="Genomic_DNA"/>
</dbReference>
<evidence type="ECO:0000259" key="1">
    <source>
        <dbReference type="Pfam" id="PF13439"/>
    </source>
</evidence>
<name>A4C649_9GAMM</name>
<comment type="caution">
    <text evidence="2">The sequence shown here is derived from an EMBL/GenBank/DDBJ whole genome shotgun (WGS) entry which is preliminary data.</text>
</comment>
<feature type="domain" description="Glycosyltransferase subfamily 4-like N-terminal" evidence="1">
    <location>
        <begin position="21"/>
        <end position="195"/>
    </location>
</feature>
<dbReference type="RefSeq" id="WP_009837327.1">
    <property type="nucleotide sequence ID" value="NZ_AAOH01000002.1"/>
</dbReference>
<dbReference type="CDD" id="cd03801">
    <property type="entry name" value="GT4_PimA-like"/>
    <property type="match status" value="1"/>
</dbReference>
<proteinExistence type="predicted"/>
<organism evidence="2 3">
    <name type="scientific">Pseudoalteromonas tunicata D2</name>
    <dbReference type="NCBI Taxonomy" id="87626"/>
    <lineage>
        <taxon>Bacteria</taxon>
        <taxon>Pseudomonadati</taxon>
        <taxon>Pseudomonadota</taxon>
        <taxon>Gammaproteobacteria</taxon>
        <taxon>Alteromonadales</taxon>
        <taxon>Pseudoalteromonadaceae</taxon>
        <taxon>Pseudoalteromonas</taxon>
    </lineage>
</organism>
<sequence length="399" mass="45579">MKNNKITKCLYFHYQKYRSDGSNTHTHAFKEHFGQLCNEQGIDFSVIAPTQVLPKEQDIKAESKLDKLKTHLAKWYLKDFKTLLANIARMYREIELLKAEQPDIVLTRYGGNTISIIWACRWLNIPVVLEFNSPSIESLTSDYRQFSYFKQLFSNQNVFRLASGAFAVSDEIVAEAKLEGIDKPFETIANGVDLQAFNKELVPINMPKSNKPSQEEIVIGFVGSFAPWHGVDLLITCFINLLTLGYKVHLLLVGHAKQDSRQLLARLNAADVKPHVTITGYVEREDIPRYIQQMDITTLPNTEDYCSPLKLFEYMAMAKPTVAVCTAPVISVMRSDIEGLVFERGDVQQFQAQLMKLIDKPELAVLLGKQAHLRVAEHFTWRHNAQNVMSLLEQVHQQY</sequence>
<dbReference type="Gene3D" id="3.40.50.2000">
    <property type="entry name" value="Glycogen Phosphorylase B"/>
    <property type="match status" value="2"/>
</dbReference>
<dbReference type="GO" id="GO:0016757">
    <property type="term" value="F:glycosyltransferase activity"/>
    <property type="evidence" value="ECO:0007669"/>
    <property type="project" value="TreeGrafter"/>
</dbReference>
<dbReference type="STRING" id="87626.PTD2_11574"/>
<dbReference type="Proteomes" id="UP000006201">
    <property type="component" value="Unassembled WGS sequence"/>
</dbReference>
<dbReference type="eggNOG" id="COG0438">
    <property type="taxonomic scope" value="Bacteria"/>
</dbReference>
<gene>
    <name evidence="2" type="ORF">PTD2_11574</name>
</gene>
<dbReference type="Pfam" id="PF13692">
    <property type="entry name" value="Glyco_trans_1_4"/>
    <property type="match status" value="1"/>
</dbReference>
<dbReference type="InterPro" id="IPR050194">
    <property type="entry name" value="Glycosyltransferase_grp1"/>
</dbReference>
<reference evidence="2 3" key="1">
    <citation type="submission" date="2006-02" db="EMBL/GenBank/DDBJ databases">
        <authorList>
            <person name="Moran M.A."/>
            <person name="Kjelleberg S."/>
            <person name="Egan S."/>
            <person name="Saunders N."/>
            <person name="Thomas T."/>
            <person name="Ferriera S."/>
            <person name="Johnson J."/>
            <person name="Kravitz S."/>
            <person name="Halpern A."/>
            <person name="Remington K."/>
            <person name="Beeson K."/>
            <person name="Tran B."/>
            <person name="Rogers Y.-H."/>
            <person name="Friedman R."/>
            <person name="Venter J.C."/>
        </authorList>
    </citation>
    <scope>NUCLEOTIDE SEQUENCE [LARGE SCALE GENOMIC DNA]</scope>
    <source>
        <strain evidence="2 3">D2</strain>
    </source>
</reference>
<evidence type="ECO:0000313" key="2">
    <source>
        <dbReference type="EMBL" id="EAR29453.1"/>
    </source>
</evidence>
<keyword evidence="2" id="KW-0808">Transferase</keyword>
<dbReference type="HOGENOM" id="CLU_009583_2_2_6"/>
<dbReference type="PANTHER" id="PTHR45947">
    <property type="entry name" value="SULFOQUINOVOSYL TRANSFERASE SQD2"/>
    <property type="match status" value="1"/>
</dbReference>
<dbReference type="Pfam" id="PF13439">
    <property type="entry name" value="Glyco_transf_4"/>
    <property type="match status" value="1"/>
</dbReference>
<evidence type="ECO:0000313" key="3">
    <source>
        <dbReference type="Proteomes" id="UP000006201"/>
    </source>
</evidence>
<dbReference type="InterPro" id="IPR028098">
    <property type="entry name" value="Glyco_trans_4-like_N"/>
</dbReference>
<keyword evidence="3" id="KW-1185">Reference proteome</keyword>
<protein>
    <submittedName>
        <fullName evidence="2">Glycosyl transferase, group 1 family protein</fullName>
    </submittedName>
</protein>